<comment type="caution">
    <text evidence="1">The sequence shown here is derived from an EMBL/GenBank/DDBJ whole genome shotgun (WGS) entry which is preliminary data.</text>
</comment>
<evidence type="ECO:0000313" key="1">
    <source>
        <dbReference type="EMBL" id="MCU6696662.1"/>
    </source>
</evidence>
<dbReference type="InterPro" id="IPR044668">
    <property type="entry name" value="PuuD-like"/>
</dbReference>
<protein>
    <submittedName>
        <fullName evidence="1">Gamma-glutamyl-gamma-aminobutyrate hydrolase family protein</fullName>
    </submittedName>
</protein>
<dbReference type="PANTHER" id="PTHR43235">
    <property type="entry name" value="GLUTAMINE AMIDOTRANSFERASE PB2B2.05-RELATED"/>
    <property type="match status" value="1"/>
</dbReference>
<gene>
    <name evidence="1" type="ORF">OCV63_07100</name>
</gene>
<proteinExistence type="predicted"/>
<keyword evidence="2" id="KW-1185">Reference proteome</keyword>
<dbReference type="GO" id="GO:0016787">
    <property type="term" value="F:hydrolase activity"/>
    <property type="evidence" value="ECO:0007669"/>
    <property type="project" value="UniProtKB-KW"/>
</dbReference>
<name>A0ABT2RWG5_9FIRM</name>
<dbReference type="PANTHER" id="PTHR43235:SF1">
    <property type="entry name" value="GLUTAMINE AMIDOTRANSFERASE PB2B2.05-RELATED"/>
    <property type="match status" value="1"/>
</dbReference>
<dbReference type="Proteomes" id="UP001652461">
    <property type="component" value="Unassembled WGS sequence"/>
</dbReference>
<evidence type="ECO:0000313" key="2">
    <source>
        <dbReference type="Proteomes" id="UP001652461"/>
    </source>
</evidence>
<dbReference type="RefSeq" id="WP_158363153.1">
    <property type="nucleotide sequence ID" value="NZ_JAOQKC010000007.1"/>
</dbReference>
<dbReference type="Gene3D" id="3.40.50.880">
    <property type="match status" value="1"/>
</dbReference>
<dbReference type="InterPro" id="IPR011697">
    <property type="entry name" value="Peptidase_C26"/>
</dbReference>
<dbReference type="Pfam" id="PF07722">
    <property type="entry name" value="Peptidase_C26"/>
    <property type="match status" value="1"/>
</dbReference>
<dbReference type="SUPFAM" id="SSF52317">
    <property type="entry name" value="Class I glutamine amidotransferase-like"/>
    <property type="match status" value="1"/>
</dbReference>
<sequence>MIHKKILIAGFLEQTRNYCAAFSLLGADTSVLCGTGRELSLLLADGRLPDPADFDGLVLPGGGDISPFFYHMENAGSRNIDSLLDSVQFSLFQAFMAAGKPVLGICKGLQLINVAFGGTLIQELGPESLAIHAWEDADKIHITKAAHGTFPAQLYGSFPRVNSAHHQAVGVFGEGLQAAQYGPDFVVEALYHERLPVLGVQWHPERMCFSHAREDVEDGSKLLKYYLRMLR</sequence>
<keyword evidence="1" id="KW-0378">Hydrolase</keyword>
<dbReference type="InterPro" id="IPR029062">
    <property type="entry name" value="Class_I_gatase-like"/>
</dbReference>
<reference evidence="1 2" key="1">
    <citation type="journal article" date="2021" name="ISME Commun">
        <title>Automated analysis of genomic sequences facilitates high-throughput and comprehensive description of bacteria.</title>
        <authorList>
            <person name="Hitch T.C.A."/>
        </authorList>
    </citation>
    <scope>NUCLEOTIDE SEQUENCE [LARGE SCALE GENOMIC DNA]</scope>
    <source>
        <strain evidence="1 2">Sanger_04</strain>
    </source>
</reference>
<organism evidence="1 2">
    <name type="scientific">Laedolimicola ammoniilytica</name>
    <dbReference type="NCBI Taxonomy" id="2981771"/>
    <lineage>
        <taxon>Bacteria</taxon>
        <taxon>Bacillati</taxon>
        <taxon>Bacillota</taxon>
        <taxon>Clostridia</taxon>
        <taxon>Lachnospirales</taxon>
        <taxon>Lachnospiraceae</taxon>
        <taxon>Laedolimicola</taxon>
    </lineage>
</organism>
<dbReference type="PROSITE" id="PS51273">
    <property type="entry name" value="GATASE_TYPE_1"/>
    <property type="match status" value="1"/>
</dbReference>
<dbReference type="EMBL" id="JAOQKC010000007">
    <property type="protein sequence ID" value="MCU6696662.1"/>
    <property type="molecule type" value="Genomic_DNA"/>
</dbReference>
<accession>A0ABT2RWG5</accession>